<accession>J9CC37</accession>
<reference evidence="1" key="1">
    <citation type="journal article" date="2012" name="PLoS ONE">
        <title>Gene sets for utilization of primary and secondary nutrition supplies in the distal gut of endangered iberian lynx.</title>
        <authorList>
            <person name="Alcaide M."/>
            <person name="Messina E."/>
            <person name="Richter M."/>
            <person name="Bargiela R."/>
            <person name="Peplies J."/>
            <person name="Huws S.A."/>
            <person name="Newbold C.J."/>
            <person name="Golyshin P.N."/>
            <person name="Simon M.A."/>
            <person name="Lopez G."/>
            <person name="Yakimov M.M."/>
            <person name="Ferrer M."/>
        </authorList>
    </citation>
    <scope>NUCLEOTIDE SEQUENCE</scope>
</reference>
<protein>
    <submittedName>
        <fullName evidence="1">Uncharacterized protein</fullName>
    </submittedName>
</protein>
<proteinExistence type="predicted"/>
<dbReference type="AlphaFoldDB" id="J9CC37"/>
<sequence>MSRVITKSSQKPQLWRKKLYHTHRKKARAIFKNYTFYIQSQNCSQTLQFLKRFSGASIETLQFLKRFKICCARCGGNMKRKM</sequence>
<dbReference type="EMBL" id="AMCI01004731">
    <property type="protein sequence ID" value="EJW97510.1"/>
    <property type="molecule type" value="Genomic_DNA"/>
</dbReference>
<name>J9CC37_9ZZZZ</name>
<evidence type="ECO:0000313" key="1">
    <source>
        <dbReference type="EMBL" id="EJW97510.1"/>
    </source>
</evidence>
<organism evidence="1">
    <name type="scientific">gut metagenome</name>
    <dbReference type="NCBI Taxonomy" id="749906"/>
    <lineage>
        <taxon>unclassified sequences</taxon>
        <taxon>metagenomes</taxon>
        <taxon>organismal metagenomes</taxon>
    </lineage>
</organism>
<gene>
    <name evidence="1" type="ORF">EVA_14383</name>
</gene>
<comment type="caution">
    <text evidence="1">The sequence shown here is derived from an EMBL/GenBank/DDBJ whole genome shotgun (WGS) entry which is preliminary data.</text>
</comment>